<proteinExistence type="predicted"/>
<gene>
    <name evidence="5" type="primary">LOC108674177</name>
</gene>
<feature type="domain" description="HIT-type" evidence="3">
    <location>
        <begin position="4"/>
        <end position="37"/>
    </location>
</feature>
<dbReference type="GO" id="GO:0008270">
    <property type="term" value="F:zinc ion binding"/>
    <property type="evidence" value="ECO:0007669"/>
    <property type="project" value="UniProtKB-UniRule"/>
</dbReference>
<keyword evidence="1" id="KW-0862">Zinc</keyword>
<keyword evidence="1" id="KW-0479">Metal-binding</keyword>
<dbReference type="Pfam" id="PF04438">
    <property type="entry name" value="zf-HIT"/>
    <property type="match status" value="1"/>
</dbReference>
<dbReference type="KEGG" id="hazt:108674177"/>
<dbReference type="AlphaFoldDB" id="A0A8B7NV21"/>
<evidence type="ECO:0000259" key="3">
    <source>
        <dbReference type="PROSITE" id="PS51083"/>
    </source>
</evidence>
<evidence type="ECO:0000313" key="4">
    <source>
        <dbReference type="Proteomes" id="UP000694843"/>
    </source>
</evidence>
<reference evidence="5" key="1">
    <citation type="submission" date="2025-08" db="UniProtKB">
        <authorList>
            <consortium name="RefSeq"/>
        </authorList>
    </citation>
    <scope>IDENTIFICATION</scope>
</reference>
<accession>A0A8B7NV21</accession>
<dbReference type="CDD" id="cd23024">
    <property type="entry name" value="zf-HIT_ZNHIT2-3"/>
    <property type="match status" value="1"/>
</dbReference>
<dbReference type="Gene3D" id="3.30.60.190">
    <property type="match status" value="1"/>
</dbReference>
<evidence type="ECO:0000313" key="5">
    <source>
        <dbReference type="RefSeq" id="XP_018017582.1"/>
    </source>
</evidence>
<organism evidence="4 5">
    <name type="scientific">Hyalella azteca</name>
    <name type="common">Amphipod</name>
    <dbReference type="NCBI Taxonomy" id="294128"/>
    <lineage>
        <taxon>Eukaryota</taxon>
        <taxon>Metazoa</taxon>
        <taxon>Ecdysozoa</taxon>
        <taxon>Arthropoda</taxon>
        <taxon>Crustacea</taxon>
        <taxon>Multicrustacea</taxon>
        <taxon>Malacostraca</taxon>
        <taxon>Eumalacostraca</taxon>
        <taxon>Peracarida</taxon>
        <taxon>Amphipoda</taxon>
        <taxon>Senticaudata</taxon>
        <taxon>Talitrida</taxon>
        <taxon>Talitroidea</taxon>
        <taxon>Hyalellidae</taxon>
        <taxon>Hyalella</taxon>
    </lineage>
</organism>
<dbReference type="InterPro" id="IPR039646">
    <property type="entry name" value="ZNHIT2"/>
</dbReference>
<dbReference type="SUPFAM" id="SSF144232">
    <property type="entry name" value="HIT/MYND zinc finger-like"/>
    <property type="match status" value="1"/>
</dbReference>
<dbReference type="RefSeq" id="XP_018017582.1">
    <property type="nucleotide sequence ID" value="XM_018162093.2"/>
</dbReference>
<evidence type="ECO:0000256" key="1">
    <source>
        <dbReference type="PROSITE-ProRule" id="PRU00453"/>
    </source>
</evidence>
<dbReference type="PANTHER" id="PTHR15555:SF0">
    <property type="entry name" value="ZINC FINGER HIT DOMAIN-CONTAINING PROTEIN 2"/>
    <property type="match status" value="1"/>
</dbReference>
<dbReference type="PANTHER" id="PTHR15555">
    <property type="entry name" value="ZINC FINGER HIT DOMAIN CONTAINING PROTEIN 2 PROTEIN FON -RELATED"/>
    <property type="match status" value="1"/>
</dbReference>
<dbReference type="InterPro" id="IPR007529">
    <property type="entry name" value="Znf_HIT"/>
</dbReference>
<name>A0A8B7NV21_HYAAZ</name>
<dbReference type="OrthoDB" id="10005492at2759"/>
<dbReference type="PROSITE" id="PS51083">
    <property type="entry name" value="ZF_HIT"/>
    <property type="match status" value="1"/>
</dbReference>
<keyword evidence="4" id="KW-1185">Reference proteome</keyword>
<feature type="compositionally biased region" description="Low complexity" evidence="2">
    <location>
        <begin position="233"/>
        <end position="248"/>
    </location>
</feature>
<feature type="compositionally biased region" description="Polar residues" evidence="2">
    <location>
        <begin position="194"/>
        <end position="219"/>
    </location>
</feature>
<keyword evidence="1" id="KW-0863">Zinc-finger</keyword>
<protein>
    <submittedName>
        <fullName evidence="5">Uncharacterized protein LOC108674177</fullName>
    </submittedName>
</protein>
<sequence>MTLCNLCNKKPSCYTCPRCNVRYCSSSCYSGAKHSSCSEDFYKEQVHLQLHNHQAPPDSRKRMIEMLKRLESPDAFAPTPSQLLNPEQQSFEQDENEQLDSDDDEDLETRLQGIDLDDSDAVWEQLTEDERRQFCQLIQSGDINEILPTYIPWWLPPESVADNGPIIVELQDTEAKIIKENQFSTSTDYQRLMKSSENKSNIPSSTKTFDNSNLSFNKQPSKDEESTTESPDQDSFSQSPSHMSSSTSLPTQPALTSVSNSIVSDITKEDKEFATKDETSIIDSLNEKISISCSSSSKSKVVKKLTSKHHVGVVCAFSCVPASIKAKYPNCPPLGKVKKLSDLISTTPSPRLRYSVLNTAVGYAWLMRLFNGDLEDCSQEAAEGLLCMCSPLSSPQVFCSAEEAVASVNMRSLQHDWLCATKEMMDSAAADAAVIITGPRELPGYFLIAALCHLKQLLQDALKGKATPKAGAFLSSIPGGQATIKPVLATTQNLKTAVRKLDFYLAYAAVHKQDFLLGSFG</sequence>
<dbReference type="GeneID" id="108674177"/>
<dbReference type="Proteomes" id="UP000694843">
    <property type="component" value="Unplaced"/>
</dbReference>
<evidence type="ECO:0000256" key="2">
    <source>
        <dbReference type="SAM" id="MobiDB-lite"/>
    </source>
</evidence>
<feature type="region of interest" description="Disordered" evidence="2">
    <location>
        <begin position="194"/>
        <end position="256"/>
    </location>
</feature>